<feature type="region of interest" description="Disordered" evidence="3">
    <location>
        <begin position="402"/>
        <end position="459"/>
    </location>
</feature>
<keyword evidence="2" id="KW-0677">Repeat</keyword>
<evidence type="ECO:0000256" key="3">
    <source>
        <dbReference type="SAM" id="MobiDB-lite"/>
    </source>
</evidence>
<evidence type="ECO:0000313" key="4">
    <source>
        <dbReference type="EMBL" id="KAA0152202.1"/>
    </source>
</evidence>
<dbReference type="AlphaFoldDB" id="A0A5A8CGL3"/>
<name>A0A5A8CGL3_CAFRO</name>
<dbReference type="Pfam" id="PF24681">
    <property type="entry name" value="Kelch_KLHDC2_KLHL20_DRC7"/>
    <property type="match status" value="1"/>
</dbReference>
<dbReference type="Proteomes" id="UP000323011">
    <property type="component" value="Unassembled WGS sequence"/>
</dbReference>
<reference evidence="4 5" key="1">
    <citation type="submission" date="2019-07" db="EMBL/GenBank/DDBJ databases">
        <title>Genomes of Cafeteria roenbergensis.</title>
        <authorList>
            <person name="Fischer M.G."/>
            <person name="Hackl T."/>
            <person name="Roman M."/>
        </authorList>
    </citation>
    <scope>NUCLEOTIDE SEQUENCE [LARGE SCALE GENOMIC DNA]</scope>
    <source>
        <strain evidence="4 5">BVI</strain>
    </source>
</reference>
<comment type="caution">
    <text evidence="4">The sequence shown here is derived from an EMBL/GenBank/DDBJ whole genome shotgun (WGS) entry which is preliminary data.</text>
</comment>
<organism evidence="4 5">
    <name type="scientific">Cafeteria roenbergensis</name>
    <name type="common">Marine flagellate</name>
    <dbReference type="NCBI Taxonomy" id="33653"/>
    <lineage>
        <taxon>Eukaryota</taxon>
        <taxon>Sar</taxon>
        <taxon>Stramenopiles</taxon>
        <taxon>Bigyra</taxon>
        <taxon>Opalozoa</taxon>
        <taxon>Bicosoecida</taxon>
        <taxon>Cafeteriaceae</taxon>
        <taxon>Cafeteria</taxon>
    </lineage>
</organism>
<dbReference type="PANTHER" id="PTHR46093:SF18">
    <property type="entry name" value="FIBRONECTIN TYPE-III DOMAIN-CONTAINING PROTEIN"/>
    <property type="match status" value="1"/>
</dbReference>
<gene>
    <name evidence="4" type="ORF">FNF29_04068</name>
</gene>
<feature type="compositionally biased region" description="Basic and acidic residues" evidence="3">
    <location>
        <begin position="408"/>
        <end position="425"/>
    </location>
</feature>
<dbReference type="EMBL" id="VLTN01000022">
    <property type="protein sequence ID" value="KAA0152202.1"/>
    <property type="molecule type" value="Genomic_DNA"/>
</dbReference>
<feature type="compositionally biased region" description="Gly residues" evidence="3">
    <location>
        <begin position="428"/>
        <end position="447"/>
    </location>
</feature>
<dbReference type="OMA" id="ERQPMKE"/>
<sequence>MAAAFAASVHGVRGAPVGAPDSAASTDTGAEGVAEWTVPLLDGKPPPARGGQAGLLIGNLFIVFGGTFFKEKFRYLNDLWVVDTDSMQWHKPSAEGRAPSARYGHAAAVVGTSVYVFGGKGPGSSVHNDLHRLDVERWTWSLVPSTTAPPLGRFGHSMAAVGDKLVMFGGWDGSTMFNDLWVFDTAAASWVKPAVDGPPPSPRHGHSLLLAPAANRLVVWGGWAESPRGLPDYRSDGRALNPDTMTWERLRVTGERPTGRYWHSAGMVADRYMVVCGGWGASEMDASAKEAAAASQAAGVTGGASAAAGRSGLAARAAAAAAAAPRRSRSLWVLDTVERVWAQPVAAGRHLGVRYGQSLAVLGPFGLLFGGWDGVKSRADITQLDLTPVLGDVGSASIADDASAEAAAAEHGHQHAHAHDGDRDFSGGPAGAHDGGFGDEYGAGYGGEEGDYADGDYAQ</sequence>
<dbReference type="InterPro" id="IPR015915">
    <property type="entry name" value="Kelch-typ_b-propeller"/>
</dbReference>
<keyword evidence="1" id="KW-0880">Kelch repeat</keyword>
<keyword evidence="5" id="KW-1185">Reference proteome</keyword>
<evidence type="ECO:0000256" key="1">
    <source>
        <dbReference type="ARBA" id="ARBA00022441"/>
    </source>
</evidence>
<dbReference type="Gene3D" id="2.120.10.80">
    <property type="entry name" value="Kelch-type beta propeller"/>
    <property type="match status" value="2"/>
</dbReference>
<feature type="compositionally biased region" description="Acidic residues" evidence="3">
    <location>
        <begin position="448"/>
        <end position="459"/>
    </location>
</feature>
<protein>
    <submittedName>
        <fullName evidence="4">Uncharacterized protein</fullName>
    </submittedName>
</protein>
<dbReference type="PANTHER" id="PTHR46093">
    <property type="entry name" value="ACYL-COA-BINDING DOMAIN-CONTAINING PROTEIN 5"/>
    <property type="match status" value="1"/>
</dbReference>
<evidence type="ECO:0000313" key="5">
    <source>
        <dbReference type="Proteomes" id="UP000323011"/>
    </source>
</evidence>
<accession>A0A5A8CGL3</accession>
<evidence type="ECO:0000256" key="2">
    <source>
        <dbReference type="ARBA" id="ARBA00022737"/>
    </source>
</evidence>
<dbReference type="SUPFAM" id="SSF117281">
    <property type="entry name" value="Kelch motif"/>
    <property type="match status" value="1"/>
</dbReference>
<proteinExistence type="predicted"/>